<sequence>MGYVSIPGGVLRGRRKLRLGSSCSRKHIVRCEVHREHREKYGIPTPVEGEPLRLDDLRENLVRQEETIIFAIVERAQFAMNDAVYDSDKLPVPGFNGCFSQYLLYELEKVYASVRRYKSPDEHPFCANLPSPTMPGVLEYPKTIIPNSVNVNDKIWDSYTQTILPQICEPGDDGNYGSSCTCDVTCLQAISKRIHYGKFIAESKFLEAPDIYSKHIRNEDRQAIWNELSNFKVEELLLKRIFNKASAYVQDITDDGALETYKIQPEALVRIYKDLIIPMTKEVEVDYLMVRI</sequence>
<feature type="domain" description="Chorismate mutase" evidence="8">
    <location>
        <begin position="180"/>
        <end position="284"/>
    </location>
</feature>
<dbReference type="PANTHER" id="PTHR21145:SF12">
    <property type="entry name" value="CHORISMATE MUTASE"/>
    <property type="match status" value="1"/>
</dbReference>
<dbReference type="AlphaFoldDB" id="A0AAV8UGU0"/>
<dbReference type="InterPro" id="IPR036263">
    <property type="entry name" value="Chorismate_II_sf"/>
</dbReference>
<dbReference type="PROSITE" id="PS51169">
    <property type="entry name" value="CHORISMATE_MUT_3"/>
    <property type="match status" value="1"/>
</dbReference>
<dbReference type="Pfam" id="PF01817">
    <property type="entry name" value="CM_2"/>
    <property type="match status" value="1"/>
</dbReference>
<name>A0AAV8UGU0_9RHOD</name>
<evidence type="ECO:0000259" key="8">
    <source>
        <dbReference type="Pfam" id="PF01817"/>
    </source>
</evidence>
<dbReference type="PIRSF" id="PIRSF017318">
    <property type="entry name" value="Chor_mut_AroQ_eu"/>
    <property type="match status" value="1"/>
</dbReference>
<evidence type="ECO:0000256" key="4">
    <source>
        <dbReference type="ARBA" id="ARBA00022490"/>
    </source>
</evidence>
<gene>
    <name evidence="9" type="ORF">NDN08_003919</name>
</gene>
<organism evidence="9 10">
    <name type="scientific">Rhodosorus marinus</name>
    <dbReference type="NCBI Taxonomy" id="101924"/>
    <lineage>
        <taxon>Eukaryota</taxon>
        <taxon>Rhodophyta</taxon>
        <taxon>Stylonematophyceae</taxon>
        <taxon>Stylonematales</taxon>
        <taxon>Stylonemataceae</taxon>
        <taxon>Rhodosorus</taxon>
    </lineage>
</organism>
<evidence type="ECO:0000256" key="2">
    <source>
        <dbReference type="ARBA" id="ARBA00004817"/>
    </source>
</evidence>
<dbReference type="EMBL" id="JAMWBK010000010">
    <property type="protein sequence ID" value="KAJ8901713.1"/>
    <property type="molecule type" value="Genomic_DNA"/>
</dbReference>
<evidence type="ECO:0000256" key="3">
    <source>
        <dbReference type="ARBA" id="ARBA00012404"/>
    </source>
</evidence>
<evidence type="ECO:0000256" key="5">
    <source>
        <dbReference type="ARBA" id="ARBA00022605"/>
    </source>
</evidence>
<accession>A0AAV8UGU0</accession>
<dbReference type="EC" id="5.4.99.5" evidence="3"/>
<dbReference type="GO" id="GO:0004106">
    <property type="term" value="F:chorismate mutase activity"/>
    <property type="evidence" value="ECO:0007669"/>
    <property type="project" value="UniProtKB-EC"/>
</dbReference>
<comment type="subcellular location">
    <subcellularLocation>
        <location evidence="1">Cytoplasm</location>
    </subcellularLocation>
</comment>
<keyword evidence="10" id="KW-1185">Reference proteome</keyword>
<dbReference type="InterPro" id="IPR002701">
    <property type="entry name" value="CM_II_prokaryot"/>
</dbReference>
<evidence type="ECO:0000256" key="6">
    <source>
        <dbReference type="ARBA" id="ARBA00023141"/>
    </source>
</evidence>
<keyword evidence="5" id="KW-0028">Amino-acid biosynthesis</keyword>
<dbReference type="InterPro" id="IPR008238">
    <property type="entry name" value="Chorismate_mutase_AroQ_euk"/>
</dbReference>
<reference evidence="9 10" key="1">
    <citation type="journal article" date="2023" name="Nat. Commun.">
        <title>Origin of minicircular mitochondrial genomes in red algae.</title>
        <authorList>
            <person name="Lee Y."/>
            <person name="Cho C.H."/>
            <person name="Lee Y.M."/>
            <person name="Park S.I."/>
            <person name="Yang J.H."/>
            <person name="West J.A."/>
            <person name="Bhattacharya D."/>
            <person name="Yoon H.S."/>
        </authorList>
    </citation>
    <scope>NUCLEOTIDE SEQUENCE [LARGE SCALE GENOMIC DNA]</scope>
    <source>
        <strain evidence="9 10">CCMP1338</strain>
        <tissue evidence="9">Whole cell</tissue>
    </source>
</reference>
<dbReference type="GO" id="GO:0009073">
    <property type="term" value="P:aromatic amino acid family biosynthetic process"/>
    <property type="evidence" value="ECO:0007669"/>
    <property type="project" value="UniProtKB-KW"/>
</dbReference>
<protein>
    <recommendedName>
        <fullName evidence="3">chorismate mutase</fullName>
        <ecNumber evidence="3">5.4.99.5</ecNumber>
    </recommendedName>
</protein>
<keyword evidence="6" id="KW-0057">Aromatic amino acid biosynthesis</keyword>
<keyword evidence="4" id="KW-0963">Cytoplasm</keyword>
<evidence type="ECO:0000313" key="9">
    <source>
        <dbReference type="EMBL" id="KAJ8901713.1"/>
    </source>
</evidence>
<proteinExistence type="predicted"/>
<comment type="caution">
    <text evidence="9">The sequence shown here is derived from an EMBL/GenBank/DDBJ whole genome shotgun (WGS) entry which is preliminary data.</text>
</comment>
<dbReference type="Proteomes" id="UP001157974">
    <property type="component" value="Unassembled WGS sequence"/>
</dbReference>
<dbReference type="GO" id="GO:0005737">
    <property type="term" value="C:cytoplasm"/>
    <property type="evidence" value="ECO:0007669"/>
    <property type="project" value="UniProtKB-SubCell"/>
</dbReference>
<dbReference type="GO" id="GO:0046417">
    <property type="term" value="P:chorismate metabolic process"/>
    <property type="evidence" value="ECO:0007669"/>
    <property type="project" value="InterPro"/>
</dbReference>
<dbReference type="NCBIfam" id="TIGR01802">
    <property type="entry name" value="CM_pl-yst"/>
    <property type="match status" value="1"/>
</dbReference>
<evidence type="ECO:0000313" key="10">
    <source>
        <dbReference type="Proteomes" id="UP001157974"/>
    </source>
</evidence>
<comment type="pathway">
    <text evidence="2">Metabolic intermediate biosynthesis; prephenate biosynthesis; prephenate from chorismate: step 1/1.</text>
</comment>
<evidence type="ECO:0000256" key="7">
    <source>
        <dbReference type="ARBA" id="ARBA00023235"/>
    </source>
</evidence>
<evidence type="ECO:0000256" key="1">
    <source>
        <dbReference type="ARBA" id="ARBA00004496"/>
    </source>
</evidence>
<dbReference type="PANTHER" id="PTHR21145">
    <property type="entry name" value="CHORISMATE MUTASE"/>
    <property type="match status" value="1"/>
</dbReference>
<dbReference type="Gene3D" id="1.10.590.10">
    <property type="entry name" value="Chorismate mutase, AroQ class superfamily, eukaryotic"/>
    <property type="match status" value="1"/>
</dbReference>
<dbReference type="GO" id="GO:0008652">
    <property type="term" value="P:amino acid biosynthetic process"/>
    <property type="evidence" value="ECO:0007669"/>
    <property type="project" value="UniProtKB-KW"/>
</dbReference>
<dbReference type="InterPro" id="IPR037039">
    <property type="entry name" value="CM_AroQ_sf_eucaryotic"/>
</dbReference>
<dbReference type="SUPFAM" id="SSF48600">
    <property type="entry name" value="Chorismate mutase II"/>
    <property type="match status" value="1"/>
</dbReference>
<keyword evidence="7" id="KW-0413">Isomerase</keyword>